<sequence>MATQLISMGPIVAECTDEAPSTPVSVMLVISICTAEAHNADGSSRRAVRAAQVMSMTSCLADEAGGTRREVSVAQVMSMRLEGRCKLLSAAGTSSVTKATFVASPKVDWSVGRGRAVTEAASMEVISISSPKEKYLDATSVPSGLSSKAPPLFLLGSTGGKVIRKCTTLSWRWRITKGSAVSSGQQSFATVVDMAPDLHEAE</sequence>
<dbReference type="EnsemblMetazoa" id="ISCW000331-RA">
    <property type="protein sequence ID" value="ISCW000331-PA"/>
    <property type="gene ID" value="ISCW000331"/>
</dbReference>
<reference evidence="1 3" key="1">
    <citation type="submission" date="2008-03" db="EMBL/GenBank/DDBJ databases">
        <title>Annotation of Ixodes scapularis.</title>
        <authorList>
            <consortium name="Ixodes scapularis Genome Project Consortium"/>
            <person name="Caler E."/>
            <person name="Hannick L.I."/>
            <person name="Bidwell S."/>
            <person name="Joardar V."/>
            <person name="Thiagarajan M."/>
            <person name="Amedeo P."/>
            <person name="Galinsky K.J."/>
            <person name="Schobel S."/>
            <person name="Inman J."/>
            <person name="Hostetler J."/>
            <person name="Miller J."/>
            <person name="Hammond M."/>
            <person name="Megy K."/>
            <person name="Lawson D."/>
            <person name="Kodira C."/>
            <person name="Sutton G."/>
            <person name="Meyer J."/>
            <person name="Hill C.A."/>
            <person name="Birren B."/>
            <person name="Nene V."/>
            <person name="Collins F."/>
            <person name="Alarcon-Chaidez F."/>
            <person name="Wikel S."/>
            <person name="Strausberg R."/>
        </authorList>
    </citation>
    <scope>NUCLEOTIDE SEQUENCE [LARGE SCALE GENOMIC DNA]</scope>
    <source>
        <strain evidence="3">Wikel</strain>
        <strain evidence="1">Wikel colony</strain>
    </source>
</reference>
<protein>
    <submittedName>
        <fullName evidence="1 2">Uncharacterized protein</fullName>
    </submittedName>
</protein>
<dbReference type="Proteomes" id="UP000001555">
    <property type="component" value="Unassembled WGS sequence"/>
</dbReference>
<dbReference type="InParanoid" id="B7P1J2"/>
<keyword evidence="3" id="KW-1185">Reference proteome</keyword>
<reference evidence="2" key="2">
    <citation type="submission" date="2020-05" db="UniProtKB">
        <authorList>
            <consortium name="EnsemblMetazoa"/>
        </authorList>
    </citation>
    <scope>IDENTIFICATION</scope>
    <source>
        <strain evidence="2">wikel</strain>
    </source>
</reference>
<evidence type="ECO:0000313" key="2">
    <source>
        <dbReference type="EnsemblMetazoa" id="ISCW000331-PA"/>
    </source>
</evidence>
<dbReference type="EMBL" id="DS616898">
    <property type="protein sequence ID" value="EEC00464.1"/>
    <property type="molecule type" value="Genomic_DNA"/>
</dbReference>
<proteinExistence type="predicted"/>
<evidence type="ECO:0000313" key="3">
    <source>
        <dbReference type="Proteomes" id="UP000001555"/>
    </source>
</evidence>
<name>B7P1J2_IXOSC</name>
<accession>B7P1J2</accession>
<gene>
    <name evidence="1" type="ORF">IscW_ISCW000331</name>
</gene>
<organism>
    <name type="scientific">Ixodes scapularis</name>
    <name type="common">Black-legged tick</name>
    <name type="synonym">Deer tick</name>
    <dbReference type="NCBI Taxonomy" id="6945"/>
    <lineage>
        <taxon>Eukaryota</taxon>
        <taxon>Metazoa</taxon>
        <taxon>Ecdysozoa</taxon>
        <taxon>Arthropoda</taxon>
        <taxon>Chelicerata</taxon>
        <taxon>Arachnida</taxon>
        <taxon>Acari</taxon>
        <taxon>Parasitiformes</taxon>
        <taxon>Ixodida</taxon>
        <taxon>Ixodoidea</taxon>
        <taxon>Ixodidae</taxon>
        <taxon>Ixodinae</taxon>
        <taxon>Ixodes</taxon>
    </lineage>
</organism>
<dbReference type="EMBL" id="ABJB010133040">
    <property type="status" value="NOT_ANNOTATED_CDS"/>
    <property type="molecule type" value="Genomic_DNA"/>
</dbReference>
<dbReference type="VEuPathDB" id="VectorBase:ISCW000331"/>
<dbReference type="AlphaFoldDB" id="B7P1J2"/>
<dbReference type="PaxDb" id="6945-B7P1J2"/>
<evidence type="ECO:0000313" key="1">
    <source>
        <dbReference type="EMBL" id="EEC00464.1"/>
    </source>
</evidence>
<dbReference type="HOGENOM" id="CLU_1355988_0_0_1"/>
<dbReference type="VEuPathDB" id="VectorBase:ISCI000331"/>